<dbReference type="SMART" id="SM00363">
    <property type="entry name" value="S4"/>
    <property type="match status" value="1"/>
</dbReference>
<dbReference type="SUPFAM" id="SSF52374">
    <property type="entry name" value="Nucleotidylyl transferase"/>
    <property type="match status" value="1"/>
</dbReference>
<dbReference type="Pfam" id="PF22421">
    <property type="entry name" value="SYY_C-terminal"/>
    <property type="match status" value="1"/>
</dbReference>
<keyword evidence="4 11" id="KW-0067">ATP-binding</keyword>
<evidence type="ECO:0000259" key="12">
    <source>
        <dbReference type="SMART" id="SM00363"/>
    </source>
</evidence>
<gene>
    <name evidence="13" type="ORF">COT32_00040</name>
</gene>
<name>A0A2H0YPN9_9BACT</name>
<dbReference type="InterPro" id="IPR001412">
    <property type="entry name" value="aa-tRNA-synth_I_CS"/>
</dbReference>
<dbReference type="InterPro" id="IPR014729">
    <property type="entry name" value="Rossmann-like_a/b/a_fold"/>
</dbReference>
<keyword evidence="3 11" id="KW-0547">Nucleotide-binding</keyword>
<dbReference type="Gene3D" id="3.40.50.620">
    <property type="entry name" value="HUPs"/>
    <property type="match status" value="1"/>
</dbReference>
<dbReference type="GO" id="GO:0003723">
    <property type="term" value="F:RNA binding"/>
    <property type="evidence" value="ECO:0007669"/>
    <property type="project" value="UniProtKB-KW"/>
</dbReference>
<protein>
    <recommendedName>
        <fullName evidence="1 9">Tyrosine--tRNA ligase</fullName>
        <ecNumber evidence="1 9">6.1.1.1</ecNumber>
    </recommendedName>
</protein>
<comment type="catalytic activity">
    <reaction evidence="8">
        <text>tRNA(Tyr) + L-tyrosine + ATP = L-tyrosyl-tRNA(Tyr) + AMP + diphosphate + H(+)</text>
        <dbReference type="Rhea" id="RHEA:10220"/>
        <dbReference type="Rhea" id="RHEA-COMP:9706"/>
        <dbReference type="Rhea" id="RHEA-COMP:9707"/>
        <dbReference type="ChEBI" id="CHEBI:15378"/>
        <dbReference type="ChEBI" id="CHEBI:30616"/>
        <dbReference type="ChEBI" id="CHEBI:33019"/>
        <dbReference type="ChEBI" id="CHEBI:58315"/>
        <dbReference type="ChEBI" id="CHEBI:78442"/>
        <dbReference type="ChEBI" id="CHEBI:78536"/>
        <dbReference type="ChEBI" id="CHEBI:456215"/>
        <dbReference type="EC" id="6.1.1.1"/>
    </reaction>
</comment>
<dbReference type="InterPro" id="IPR002942">
    <property type="entry name" value="S4_RNA-bd"/>
</dbReference>
<keyword evidence="2 11" id="KW-0436">Ligase</keyword>
<dbReference type="InterPro" id="IPR024088">
    <property type="entry name" value="Tyr-tRNA-ligase_bac-type"/>
</dbReference>
<evidence type="ECO:0000256" key="11">
    <source>
        <dbReference type="RuleBase" id="RU363036"/>
    </source>
</evidence>
<dbReference type="InterPro" id="IPR036986">
    <property type="entry name" value="S4_RNA-bd_sf"/>
</dbReference>
<dbReference type="Pfam" id="PF00579">
    <property type="entry name" value="tRNA-synt_1b"/>
    <property type="match status" value="1"/>
</dbReference>
<evidence type="ECO:0000256" key="10">
    <source>
        <dbReference type="PROSITE-ProRule" id="PRU00182"/>
    </source>
</evidence>
<dbReference type="AlphaFoldDB" id="A0A2H0YPN9"/>
<evidence type="ECO:0000256" key="9">
    <source>
        <dbReference type="NCBIfam" id="TIGR00234"/>
    </source>
</evidence>
<dbReference type="GO" id="GO:0005524">
    <property type="term" value="F:ATP binding"/>
    <property type="evidence" value="ECO:0007669"/>
    <property type="project" value="UniProtKB-KW"/>
</dbReference>
<dbReference type="InterPro" id="IPR054608">
    <property type="entry name" value="SYY-like_C"/>
</dbReference>
<dbReference type="Proteomes" id="UP000231472">
    <property type="component" value="Unassembled WGS sequence"/>
</dbReference>
<accession>A0A2H0YPN9</accession>
<dbReference type="EC" id="6.1.1.1" evidence="1 9"/>
<evidence type="ECO:0000256" key="8">
    <source>
        <dbReference type="ARBA" id="ARBA00048248"/>
    </source>
</evidence>
<dbReference type="NCBIfam" id="TIGR00234">
    <property type="entry name" value="tyrS"/>
    <property type="match status" value="1"/>
</dbReference>
<evidence type="ECO:0000256" key="6">
    <source>
        <dbReference type="ARBA" id="ARBA00022917"/>
    </source>
</evidence>
<dbReference type="SUPFAM" id="SSF55174">
    <property type="entry name" value="Alpha-L RNA-binding motif"/>
    <property type="match status" value="1"/>
</dbReference>
<proteinExistence type="inferred from homology"/>
<evidence type="ECO:0000256" key="3">
    <source>
        <dbReference type="ARBA" id="ARBA00022741"/>
    </source>
</evidence>
<dbReference type="CDD" id="cd00165">
    <property type="entry name" value="S4"/>
    <property type="match status" value="1"/>
</dbReference>
<evidence type="ECO:0000256" key="5">
    <source>
        <dbReference type="ARBA" id="ARBA00022884"/>
    </source>
</evidence>
<dbReference type="PANTHER" id="PTHR11766:SF1">
    <property type="entry name" value="TYROSINE--TRNA LIGASE"/>
    <property type="match status" value="1"/>
</dbReference>
<dbReference type="Gene3D" id="3.10.290.10">
    <property type="entry name" value="RNA-binding S4 domain"/>
    <property type="match status" value="1"/>
</dbReference>
<organism evidence="13 14">
    <name type="scientific">Candidatus Nealsonbacteria bacterium CG08_land_8_20_14_0_20_36_22</name>
    <dbReference type="NCBI Taxonomy" id="1974704"/>
    <lineage>
        <taxon>Bacteria</taxon>
        <taxon>Candidatus Nealsoniibacteriota</taxon>
    </lineage>
</organism>
<dbReference type="CDD" id="cd00805">
    <property type="entry name" value="TyrRS_core"/>
    <property type="match status" value="1"/>
</dbReference>
<evidence type="ECO:0000256" key="1">
    <source>
        <dbReference type="ARBA" id="ARBA00013160"/>
    </source>
</evidence>
<dbReference type="GO" id="GO:0005829">
    <property type="term" value="C:cytosol"/>
    <property type="evidence" value="ECO:0007669"/>
    <property type="project" value="TreeGrafter"/>
</dbReference>
<keyword evidence="5 10" id="KW-0694">RNA-binding</keyword>
<dbReference type="PRINTS" id="PR01040">
    <property type="entry name" value="TRNASYNTHTYR"/>
</dbReference>
<dbReference type="Gene3D" id="1.10.240.10">
    <property type="entry name" value="Tyrosyl-Transfer RNA Synthetase"/>
    <property type="match status" value="1"/>
</dbReference>
<dbReference type="GO" id="GO:0004831">
    <property type="term" value="F:tyrosine-tRNA ligase activity"/>
    <property type="evidence" value="ECO:0007669"/>
    <property type="project" value="UniProtKB-UniRule"/>
</dbReference>
<dbReference type="InterPro" id="IPR002305">
    <property type="entry name" value="aa-tRNA-synth_Ic"/>
</dbReference>
<dbReference type="PANTHER" id="PTHR11766">
    <property type="entry name" value="TYROSYL-TRNA SYNTHETASE"/>
    <property type="match status" value="1"/>
</dbReference>
<evidence type="ECO:0000313" key="14">
    <source>
        <dbReference type="Proteomes" id="UP000231472"/>
    </source>
</evidence>
<dbReference type="EMBL" id="PEYC01000001">
    <property type="protein sequence ID" value="PIS40386.1"/>
    <property type="molecule type" value="Genomic_DNA"/>
</dbReference>
<keyword evidence="7 11" id="KW-0030">Aminoacyl-tRNA synthetase</keyword>
<dbReference type="InterPro" id="IPR002307">
    <property type="entry name" value="Tyr-tRNA-ligase"/>
</dbReference>
<dbReference type="PROSITE" id="PS50889">
    <property type="entry name" value="S4"/>
    <property type="match status" value="1"/>
</dbReference>
<comment type="caution">
    <text evidence="13">The sequence shown here is derived from an EMBL/GenBank/DDBJ whole genome shotgun (WGS) entry which is preliminary data.</text>
</comment>
<evidence type="ECO:0000313" key="13">
    <source>
        <dbReference type="EMBL" id="PIS40386.1"/>
    </source>
</evidence>
<dbReference type="PROSITE" id="PS00178">
    <property type="entry name" value="AA_TRNA_LIGASE_I"/>
    <property type="match status" value="1"/>
</dbReference>
<evidence type="ECO:0000256" key="7">
    <source>
        <dbReference type="ARBA" id="ARBA00023146"/>
    </source>
</evidence>
<dbReference type="GO" id="GO:0006437">
    <property type="term" value="P:tyrosyl-tRNA aminoacylation"/>
    <property type="evidence" value="ECO:0007669"/>
    <property type="project" value="UniProtKB-UniRule"/>
</dbReference>
<evidence type="ECO:0000256" key="2">
    <source>
        <dbReference type="ARBA" id="ARBA00022598"/>
    </source>
</evidence>
<reference evidence="14" key="1">
    <citation type="submission" date="2017-09" db="EMBL/GenBank/DDBJ databases">
        <title>Depth-based differentiation of microbial function through sediment-hosted aquifers and enrichment of novel symbionts in the deep terrestrial subsurface.</title>
        <authorList>
            <person name="Probst A.J."/>
            <person name="Ladd B."/>
            <person name="Jarett J.K."/>
            <person name="Geller-Mcgrath D.E."/>
            <person name="Sieber C.M.K."/>
            <person name="Emerson J.B."/>
            <person name="Anantharaman K."/>
            <person name="Thomas B.C."/>
            <person name="Malmstrom R."/>
            <person name="Stieglmeier M."/>
            <person name="Klingl A."/>
            <person name="Woyke T."/>
            <person name="Ryan C.M."/>
            <person name="Banfield J.F."/>
        </authorList>
    </citation>
    <scope>NUCLEOTIDE SEQUENCE [LARGE SCALE GENOMIC DNA]</scope>
</reference>
<keyword evidence="6 11" id="KW-0648">Protein biosynthesis</keyword>
<comment type="similarity">
    <text evidence="11">Belongs to the class-I aminoacyl-tRNA synthetase family.</text>
</comment>
<feature type="domain" description="RNA-binding S4" evidence="12">
    <location>
        <begin position="333"/>
        <end position="392"/>
    </location>
</feature>
<sequence>MKIKNIEEILNRWTDKIYPSRKKFLEALNSRKLVIYHGVDPTAPDLHLGHSTNYLLLRKFQDLGHKIILLMGDFTAQIGDPTGKISARKPLTKRQVLKNCKTYKEQVGKILDFKSKKNPVQIKFNSQWLGNMKLENMMELMAKFTQGQMIKRNMFQERLKKGQEIYLTEFLYPLLQGYDSVAMNVDVEVGGTDQTFNMLVGRKLMRKYQQKEKFVITTPLLENPKTGKKLMSKSEGGYIALSDSPNQMYGKIMALPDEVIIPCFKLCTRVPLDEIKKTDNPRDLKTRLAEEIVRLYYDGKTAAEAEKEFNKVFKEKKLPTRIPEIKIKEKKLFILDLLTKTKLVISKSEAKRLILQKGVKINGKIQEDWKAVIEIKKGLIIQIGKRKFVKLK</sequence>
<evidence type="ECO:0000256" key="4">
    <source>
        <dbReference type="ARBA" id="ARBA00022840"/>
    </source>
</evidence>